<gene>
    <name evidence="8" type="ORF">Xmlh_19265</name>
</gene>
<comment type="subcellular location">
    <subcellularLocation>
        <location evidence="1 4">Bacterial flagellum basal body</location>
    </subcellularLocation>
</comment>
<evidence type="ECO:0000313" key="9">
    <source>
        <dbReference type="Proteomes" id="UP000190559"/>
    </source>
</evidence>
<organism evidence="8 9">
    <name type="scientific">Xanthomonas axonopodis pv. melhusii</name>
    <dbReference type="NCBI Taxonomy" id="487834"/>
    <lineage>
        <taxon>Bacteria</taxon>
        <taxon>Pseudomonadati</taxon>
        <taxon>Pseudomonadota</taxon>
        <taxon>Gammaproteobacteria</taxon>
        <taxon>Lysobacterales</taxon>
        <taxon>Lysobacteraceae</taxon>
        <taxon>Xanthomonas</taxon>
    </lineage>
</organism>
<dbReference type="SUPFAM" id="SSF117143">
    <property type="entry name" value="Flagellar hook protein flgE"/>
    <property type="match status" value="1"/>
</dbReference>
<comment type="caution">
    <text evidence="8">The sequence shown here is derived from an EMBL/GenBank/DDBJ whole genome shotgun (WGS) entry which is preliminary data.</text>
</comment>
<evidence type="ECO:0000256" key="2">
    <source>
        <dbReference type="ARBA" id="ARBA00009677"/>
    </source>
</evidence>
<sequence length="255" mass="26804">MIDALYISSTGLRGQQQQIDVISNNVANMQTPGFKRGRVNFAEIANAPLPGQGIGQAGNVHGGGIRVSSTSLEFGAGALQPTRNPLDLAIDGDGFFEIENANGDRFYTRSGRFHVDAEGYLAISNGMRLSAGIQMPQGAADVLISSAGEVSAKLDGSEERSVLGSIDLVSFVSTEGLESRGENVFQAAARSGEAIPLAAGSSGSGKVQQGYLEAANVDMIDEMTGLVLAQRAYQLNARVLQASDQILETINNLRR</sequence>
<dbReference type="PANTHER" id="PTHR30435">
    <property type="entry name" value="FLAGELLAR PROTEIN"/>
    <property type="match status" value="1"/>
</dbReference>
<name>A0A1T1NTF8_9XANT</name>
<dbReference type="Pfam" id="PF00460">
    <property type="entry name" value="Flg_bb_rod"/>
    <property type="match status" value="1"/>
</dbReference>
<proteinExistence type="inferred from homology"/>
<feature type="domain" description="Flagellar basal body rod protein N-terminal" evidence="5">
    <location>
        <begin position="5"/>
        <end position="35"/>
    </location>
</feature>
<dbReference type="InterPro" id="IPR001444">
    <property type="entry name" value="Flag_bb_rod_N"/>
</dbReference>
<accession>A0A1T1NTF8</accession>
<dbReference type="PANTHER" id="PTHR30435:SF19">
    <property type="entry name" value="FLAGELLAR BASAL-BODY ROD PROTEIN FLGG"/>
    <property type="match status" value="1"/>
</dbReference>
<evidence type="ECO:0000259" key="6">
    <source>
        <dbReference type="Pfam" id="PF06429"/>
    </source>
</evidence>
<evidence type="ECO:0000256" key="3">
    <source>
        <dbReference type="ARBA" id="ARBA00023143"/>
    </source>
</evidence>
<evidence type="ECO:0000256" key="1">
    <source>
        <dbReference type="ARBA" id="ARBA00004117"/>
    </source>
</evidence>
<dbReference type="Proteomes" id="UP000190559">
    <property type="component" value="Unassembled WGS sequence"/>
</dbReference>
<dbReference type="InterPro" id="IPR020013">
    <property type="entry name" value="Flagellar_FlgE/F/G"/>
</dbReference>
<evidence type="ECO:0000313" key="8">
    <source>
        <dbReference type="EMBL" id="OOW66412.1"/>
    </source>
</evidence>
<evidence type="ECO:0000259" key="5">
    <source>
        <dbReference type="Pfam" id="PF00460"/>
    </source>
</evidence>
<dbReference type="GO" id="GO:0071978">
    <property type="term" value="P:bacterial-type flagellum-dependent swarming motility"/>
    <property type="evidence" value="ECO:0007669"/>
    <property type="project" value="TreeGrafter"/>
</dbReference>
<dbReference type="InterPro" id="IPR053967">
    <property type="entry name" value="LlgE_F_G-like_D1"/>
</dbReference>
<feature type="domain" description="Flagellar basal-body/hook protein C-terminal" evidence="6">
    <location>
        <begin position="208"/>
        <end position="253"/>
    </location>
</feature>
<keyword evidence="8" id="KW-0282">Flagellum</keyword>
<dbReference type="AlphaFoldDB" id="A0A1T1NTF8"/>
<dbReference type="GO" id="GO:0009425">
    <property type="term" value="C:bacterial-type flagellum basal body"/>
    <property type="evidence" value="ECO:0007669"/>
    <property type="project" value="UniProtKB-SubCell"/>
</dbReference>
<feature type="domain" description="Flagellar hook protein FlgE/F/G-like D1" evidence="7">
    <location>
        <begin position="89"/>
        <end position="152"/>
    </location>
</feature>
<comment type="similarity">
    <text evidence="2 4">Belongs to the flagella basal body rod proteins family.</text>
</comment>
<dbReference type="RefSeq" id="WP_003488402.1">
    <property type="nucleotide sequence ID" value="NZ_LOJW01000050.1"/>
</dbReference>
<evidence type="ECO:0000259" key="7">
    <source>
        <dbReference type="Pfam" id="PF22692"/>
    </source>
</evidence>
<dbReference type="EMBL" id="LOJW01000050">
    <property type="protein sequence ID" value="OOW66412.1"/>
    <property type="molecule type" value="Genomic_DNA"/>
</dbReference>
<dbReference type="NCBIfam" id="TIGR03506">
    <property type="entry name" value="FlgEFG_subfam"/>
    <property type="match status" value="2"/>
</dbReference>
<keyword evidence="8" id="KW-0966">Cell projection</keyword>
<dbReference type="Pfam" id="PF06429">
    <property type="entry name" value="Flg_bbr_C"/>
    <property type="match status" value="1"/>
</dbReference>
<dbReference type="Pfam" id="PF22692">
    <property type="entry name" value="LlgE_F_G_D1"/>
    <property type="match status" value="1"/>
</dbReference>
<evidence type="ECO:0000256" key="4">
    <source>
        <dbReference type="RuleBase" id="RU362116"/>
    </source>
</evidence>
<reference evidence="8 9" key="1">
    <citation type="submission" date="2015-12" db="EMBL/GenBank/DDBJ databases">
        <authorList>
            <person name="Shamseldin A."/>
            <person name="Moawad H."/>
            <person name="Abd El-Rahim W.M."/>
            <person name="Sadowsky M.J."/>
        </authorList>
    </citation>
    <scope>NUCLEOTIDE SEQUENCE [LARGE SCALE GENOMIC DNA]</scope>
    <source>
        <strain evidence="8 9">LMG9050</strain>
    </source>
</reference>
<protein>
    <submittedName>
        <fullName evidence="8">Flagellar basal-body rod protein FlgG</fullName>
    </submittedName>
</protein>
<keyword evidence="8" id="KW-0969">Cilium</keyword>
<dbReference type="InterPro" id="IPR010930">
    <property type="entry name" value="Flg_bb/hook_C_dom"/>
</dbReference>
<keyword evidence="3 4" id="KW-0975">Bacterial flagellum</keyword>
<dbReference type="InterPro" id="IPR037925">
    <property type="entry name" value="FlgE/F/G-like"/>
</dbReference>